<evidence type="ECO:0000259" key="2">
    <source>
        <dbReference type="SMART" id="SM00014"/>
    </source>
</evidence>
<proteinExistence type="predicted"/>
<evidence type="ECO:0000256" key="1">
    <source>
        <dbReference type="SAM" id="Phobius"/>
    </source>
</evidence>
<name>A0A8J6U7J8_9HYPH</name>
<keyword evidence="4" id="KW-1185">Reference proteome</keyword>
<gene>
    <name evidence="3" type="ORF">ICI42_09545</name>
</gene>
<keyword evidence="1" id="KW-0812">Transmembrane</keyword>
<dbReference type="EMBL" id="JACVVX010000002">
    <property type="protein sequence ID" value="MBD0414897.1"/>
    <property type="molecule type" value="Genomic_DNA"/>
</dbReference>
<feature type="transmembrane region" description="Helical" evidence="1">
    <location>
        <begin position="101"/>
        <end position="122"/>
    </location>
</feature>
<dbReference type="PANTHER" id="PTHR14969:SF13">
    <property type="entry name" value="AT30094P"/>
    <property type="match status" value="1"/>
</dbReference>
<feature type="transmembrane region" description="Helical" evidence="1">
    <location>
        <begin position="142"/>
        <end position="160"/>
    </location>
</feature>
<dbReference type="InterPro" id="IPR000326">
    <property type="entry name" value="PAP2/HPO"/>
</dbReference>
<feature type="transmembrane region" description="Helical" evidence="1">
    <location>
        <begin position="9"/>
        <end position="28"/>
    </location>
</feature>
<dbReference type="SUPFAM" id="SSF48317">
    <property type="entry name" value="Acid phosphatase/Vanadium-dependent haloperoxidase"/>
    <property type="match status" value="1"/>
</dbReference>
<dbReference type="Pfam" id="PF01569">
    <property type="entry name" value="PAP2"/>
    <property type="match status" value="1"/>
</dbReference>
<dbReference type="AlphaFoldDB" id="A0A8J6U7J8"/>
<dbReference type="PANTHER" id="PTHR14969">
    <property type="entry name" value="SPHINGOSINE-1-PHOSPHATE PHOSPHOHYDROLASE"/>
    <property type="match status" value="1"/>
</dbReference>
<comment type="caution">
    <text evidence="3">The sequence shown here is derived from an EMBL/GenBank/DDBJ whole genome shotgun (WGS) entry which is preliminary data.</text>
</comment>
<dbReference type="InterPro" id="IPR036938">
    <property type="entry name" value="PAP2/HPO_sf"/>
</dbReference>
<sequence length="230" mass="25118">MFQSLRNRIQLSLLIAGLIIAGGLWGFVELSEVARDSDPHAFDMRILLAFRTAGDPSDPIGPSWFEEAVRDITALGGAVVLIYFTAIVIIYLLLVRRWGLAVFAFVSIAGGQLLSSLLKLGIDRPRPELVSHLSQVHTMSFPSGHAMLSAVTYLTLGALLSRAMPNRAATLYVFCVAILTTLMVGMSRLYLGVHWPSDVLAGWCAGFAWATLCWLASQWLGRQDTAPDNI</sequence>
<dbReference type="CDD" id="cd03392">
    <property type="entry name" value="PAP2_like_2"/>
    <property type="match status" value="1"/>
</dbReference>
<organism evidence="3 4">
    <name type="scientific">Oryzicola mucosus</name>
    <dbReference type="NCBI Taxonomy" id="2767425"/>
    <lineage>
        <taxon>Bacteria</taxon>
        <taxon>Pseudomonadati</taxon>
        <taxon>Pseudomonadota</taxon>
        <taxon>Alphaproteobacteria</taxon>
        <taxon>Hyphomicrobiales</taxon>
        <taxon>Phyllobacteriaceae</taxon>
        <taxon>Oryzicola</taxon>
    </lineage>
</organism>
<accession>A0A8J6U7J8</accession>
<feature type="domain" description="Phosphatidic acid phosphatase type 2/haloperoxidase" evidence="2">
    <location>
        <begin position="100"/>
        <end position="214"/>
    </location>
</feature>
<feature type="transmembrane region" description="Helical" evidence="1">
    <location>
        <begin position="72"/>
        <end position="94"/>
    </location>
</feature>
<dbReference type="RefSeq" id="WP_188164483.1">
    <property type="nucleotide sequence ID" value="NZ_JACVVX010000002.1"/>
</dbReference>
<feature type="transmembrane region" description="Helical" evidence="1">
    <location>
        <begin position="172"/>
        <end position="193"/>
    </location>
</feature>
<protein>
    <submittedName>
        <fullName evidence="3">Phosphatase PAP2 family protein</fullName>
    </submittedName>
</protein>
<keyword evidence="1" id="KW-0472">Membrane</keyword>
<feature type="transmembrane region" description="Helical" evidence="1">
    <location>
        <begin position="199"/>
        <end position="217"/>
    </location>
</feature>
<reference evidence="3" key="1">
    <citation type="submission" date="2020-09" db="EMBL/GenBank/DDBJ databases">
        <title>Genome seq and assembly of Tianweitania sp.</title>
        <authorList>
            <person name="Chhetri G."/>
        </authorList>
    </citation>
    <scope>NUCLEOTIDE SEQUENCE</scope>
    <source>
        <strain evidence="3">Rool2</strain>
    </source>
</reference>
<dbReference type="Gene3D" id="1.20.144.10">
    <property type="entry name" value="Phosphatidic acid phosphatase type 2/haloperoxidase"/>
    <property type="match status" value="1"/>
</dbReference>
<keyword evidence="1" id="KW-1133">Transmembrane helix</keyword>
<evidence type="ECO:0000313" key="4">
    <source>
        <dbReference type="Proteomes" id="UP000643405"/>
    </source>
</evidence>
<dbReference type="Proteomes" id="UP000643405">
    <property type="component" value="Unassembled WGS sequence"/>
</dbReference>
<evidence type="ECO:0000313" key="3">
    <source>
        <dbReference type="EMBL" id="MBD0414897.1"/>
    </source>
</evidence>
<dbReference type="SMART" id="SM00014">
    <property type="entry name" value="acidPPc"/>
    <property type="match status" value="1"/>
</dbReference>